<evidence type="ECO:0000256" key="3">
    <source>
        <dbReference type="HAMAP-Rule" id="MF_02051"/>
    </source>
</evidence>
<dbReference type="SUPFAM" id="SSF54909">
    <property type="entry name" value="Dimeric alpha+beta barrel"/>
    <property type="match status" value="1"/>
</dbReference>
<sequence>MNVTLVEINIKPERVDEFLAVFRANHEGALKEPGNLRFDVLQDPETPTRFFIYEAYKDEEAVQAHKKTPHYLACVEKLEALMSGPRQKRSFIGLLPEVE</sequence>
<dbReference type="RefSeq" id="WP_024556511.1">
    <property type="nucleotide sequence ID" value="NZ_LFEJ01000014.1"/>
</dbReference>
<comment type="function">
    <text evidence="3">Involved in the degradation of phospho-AI-2, thereby terminating induction of the lsr operon and closing the AI-2 signaling cycle. Catalyzes the conversion of (4S)-4-hydroxy-5-phosphonooxypentane-2,3-dione (P-DPD) to 3-hydroxy-5-phosphonooxypentane-2,4-dione (P-HPD).</text>
</comment>
<dbReference type="PROSITE" id="PS51725">
    <property type="entry name" value="ABM"/>
    <property type="match status" value="1"/>
</dbReference>
<comment type="caution">
    <text evidence="5">The sequence shown here is derived from an EMBL/GenBank/DDBJ whole genome shotgun (WGS) entry which is preliminary data.</text>
</comment>
<feature type="domain" description="ABM" evidence="4">
    <location>
        <begin position="2"/>
        <end position="91"/>
    </location>
</feature>
<dbReference type="NCBIfam" id="NF007791">
    <property type="entry name" value="PRK10486.1"/>
    <property type="match status" value="1"/>
</dbReference>
<evidence type="ECO:0000313" key="6">
    <source>
        <dbReference type="Proteomes" id="UP000037315"/>
    </source>
</evidence>
<evidence type="ECO:0000259" key="4">
    <source>
        <dbReference type="PROSITE" id="PS51725"/>
    </source>
</evidence>
<proteinExistence type="inferred from homology"/>
<dbReference type="AlphaFoldDB" id="A0A0J8VMH4"/>
<dbReference type="EMBL" id="LFEJ01000014">
    <property type="protein sequence ID" value="KMV34688.1"/>
    <property type="molecule type" value="Genomic_DNA"/>
</dbReference>
<evidence type="ECO:0000256" key="1">
    <source>
        <dbReference type="ARBA" id="ARBA00022490"/>
    </source>
</evidence>
<dbReference type="OrthoDB" id="9812754at2"/>
<dbReference type="InterPro" id="IPR033672">
    <property type="entry name" value="LsrG"/>
</dbReference>
<organism evidence="5 6">
    <name type="scientific">Franconibacter pulveris</name>
    <dbReference type="NCBI Taxonomy" id="435910"/>
    <lineage>
        <taxon>Bacteria</taxon>
        <taxon>Pseudomonadati</taxon>
        <taxon>Pseudomonadota</taxon>
        <taxon>Gammaproteobacteria</taxon>
        <taxon>Enterobacterales</taxon>
        <taxon>Enterobacteriaceae</taxon>
        <taxon>Franconibacter</taxon>
    </lineage>
</organism>
<keyword evidence="1 3" id="KW-0963">Cytoplasm</keyword>
<dbReference type="HAMAP" id="MF_02051">
    <property type="entry name" value="LsrG"/>
    <property type="match status" value="1"/>
</dbReference>
<evidence type="ECO:0000313" key="5">
    <source>
        <dbReference type="EMBL" id="KMV34688.1"/>
    </source>
</evidence>
<dbReference type="Proteomes" id="UP000037315">
    <property type="component" value="Unassembled WGS sequence"/>
</dbReference>
<dbReference type="InterPro" id="IPR050744">
    <property type="entry name" value="AI-2_Isomerase_LsrG"/>
</dbReference>
<dbReference type="GO" id="GO:0002952">
    <property type="term" value="F:(4S)-4-hydroxy-5-phosphonooxypentane-2,3-dione isomerase activity"/>
    <property type="evidence" value="ECO:0007669"/>
    <property type="project" value="UniProtKB-EC"/>
</dbReference>
<evidence type="ECO:0000256" key="2">
    <source>
        <dbReference type="ARBA" id="ARBA00023235"/>
    </source>
</evidence>
<accession>A0A0J8VMH4</accession>
<dbReference type="PANTHER" id="PTHR33336:SF1">
    <property type="entry name" value="(4S)-4-HYDROXY-5-PHOSPHONOOXYPENTANE-2,3-DIONE ISOMERASE"/>
    <property type="match status" value="1"/>
</dbReference>
<dbReference type="PATRIC" id="fig|1656095.3.peg.1249"/>
<dbReference type="FunFam" id="3.30.70.100:FF:000016">
    <property type="entry name" value="(4S)-4-hydroxy-5-phosphonooxypentane-2,3-dione isomerase"/>
    <property type="match status" value="1"/>
</dbReference>
<comment type="similarity">
    <text evidence="3">Belongs to the LsrG family.</text>
</comment>
<comment type="catalytic activity">
    <reaction evidence="3">
        <text>(2S)-2-hydroxy-3,4-dioxopentyl phosphate = 3-hydroxy-2,4-dioxopentyl phosphate</text>
        <dbReference type="Rhea" id="RHEA:44360"/>
        <dbReference type="ChEBI" id="CHEBI:71677"/>
        <dbReference type="ChEBI" id="CHEBI:84359"/>
        <dbReference type="EC" id="5.3.1.32"/>
    </reaction>
</comment>
<protein>
    <recommendedName>
        <fullName evidence="3">(4S)-4-hydroxy-5-phosphonooxypentane-2,3-dione isomerase</fullName>
        <ecNumber evidence="3">5.3.1.32</ecNumber>
    </recommendedName>
    <alternativeName>
        <fullName evidence="3">Autoinducer 2-degrading protein LsrG</fullName>
        <shortName evidence="3">AI-2-degrading protein LsrG</shortName>
    </alternativeName>
    <alternativeName>
        <fullName evidence="3">Phospho-(S)-4,5-dihydroxy-2,3-pentanedione isomerase</fullName>
    </alternativeName>
    <alternativeName>
        <fullName evidence="3">Phospho-AI-2 isomerase</fullName>
    </alternativeName>
</protein>
<reference evidence="5 6" key="1">
    <citation type="submission" date="2015-06" db="EMBL/GenBank/DDBJ databases">
        <title>Genome sequencing of Cronobacter sp. strain DJ34 isolated from petroleum contaminated sludge of Duliajan Oil Fields, Assam, India.</title>
        <authorList>
            <person name="Pal S."/>
            <person name="Banerjee T.D."/>
            <person name="Roy A."/>
            <person name="Sar P."/>
            <person name="Kazy S.K."/>
        </authorList>
    </citation>
    <scope>NUCLEOTIDE SEQUENCE [LARGE SCALE GENOMIC DNA]</scope>
    <source>
        <strain evidence="5 6">DJ34</strain>
    </source>
</reference>
<dbReference type="PANTHER" id="PTHR33336">
    <property type="entry name" value="QUINOL MONOOXYGENASE YGIN-RELATED"/>
    <property type="match status" value="1"/>
</dbReference>
<keyword evidence="6" id="KW-1185">Reference proteome</keyword>
<dbReference type="InterPro" id="IPR011008">
    <property type="entry name" value="Dimeric_a/b-barrel"/>
</dbReference>
<dbReference type="STRING" id="1121863.GCA_000621185_02209"/>
<keyword evidence="2 3" id="KW-0413">Isomerase</keyword>
<dbReference type="GO" id="GO:0005829">
    <property type="term" value="C:cytosol"/>
    <property type="evidence" value="ECO:0007669"/>
    <property type="project" value="TreeGrafter"/>
</dbReference>
<gene>
    <name evidence="3" type="primary">lsrG</name>
    <name evidence="5" type="ORF">ACH50_11100</name>
</gene>
<dbReference type="Gene3D" id="3.30.70.100">
    <property type="match status" value="1"/>
</dbReference>
<dbReference type="EC" id="5.3.1.32" evidence="3"/>
<comment type="subunit">
    <text evidence="3">Homodimer.</text>
</comment>
<comment type="subcellular location">
    <subcellularLocation>
        <location evidence="3">Cytoplasm</location>
    </subcellularLocation>
</comment>
<dbReference type="InterPro" id="IPR007138">
    <property type="entry name" value="ABM_dom"/>
</dbReference>
<dbReference type="GO" id="GO:0016491">
    <property type="term" value="F:oxidoreductase activity"/>
    <property type="evidence" value="ECO:0007669"/>
    <property type="project" value="TreeGrafter"/>
</dbReference>
<dbReference type="Pfam" id="PF03992">
    <property type="entry name" value="ABM"/>
    <property type="match status" value="1"/>
</dbReference>
<name>A0A0J8VMH4_9ENTR</name>